<name>C7DGE4_MICA2</name>
<protein>
    <submittedName>
        <fullName evidence="10">Oxidoreductase FAD/NAD(P)-binding domain protein</fullName>
    </submittedName>
</protein>
<dbReference type="InterPro" id="IPR008333">
    <property type="entry name" value="Cbr1-like_FAD-bd_dom"/>
</dbReference>
<feature type="domain" description="FAD-binding FR-type" evidence="9">
    <location>
        <begin position="5"/>
        <end position="111"/>
    </location>
</feature>
<dbReference type="GO" id="GO:0051537">
    <property type="term" value="F:2 iron, 2 sulfur cluster binding"/>
    <property type="evidence" value="ECO:0007669"/>
    <property type="project" value="UniProtKB-KW"/>
</dbReference>
<dbReference type="Proteomes" id="UP000332487">
    <property type="component" value="Unassembled WGS sequence"/>
</dbReference>
<dbReference type="EMBL" id="GG697237">
    <property type="protein sequence ID" value="EET90472.1"/>
    <property type="molecule type" value="Genomic_DNA"/>
</dbReference>
<proteinExistence type="predicted"/>
<keyword evidence="7" id="KW-0408">Iron</keyword>
<organism evidence="10 11">
    <name type="scientific">Candidatus Micrarchaeum acidiphilum ARMAN-2</name>
    <dbReference type="NCBI Taxonomy" id="425595"/>
    <lineage>
        <taxon>Archaea</taxon>
        <taxon>Candidatus Micrarchaeota</taxon>
        <taxon>Candidatus Micrarchaeia</taxon>
        <taxon>Candidatus Micrarchaeales</taxon>
        <taxon>Candidatus Micrarchaeaceae</taxon>
        <taxon>Candidatus Micrarchaeum</taxon>
    </lineage>
</organism>
<dbReference type="InterPro" id="IPR001433">
    <property type="entry name" value="OxRdtase_FAD/NAD-bd"/>
</dbReference>
<keyword evidence="8" id="KW-0411">Iron-sulfur</keyword>
<dbReference type="PRINTS" id="PR00371">
    <property type="entry name" value="FPNCR"/>
</dbReference>
<reference evidence="10 11" key="1">
    <citation type="journal article" date="2009" name="Genome Biol.">
        <title>Community-wide analysis of microbial genome sequence signatures.</title>
        <authorList>
            <person name="Dick G.J."/>
            <person name="Andersson A.F."/>
            <person name="Baker B.J."/>
            <person name="Simmons S.L."/>
            <person name="Thomas B.C."/>
            <person name="Yelton A.P."/>
            <person name="Banfield J.F."/>
        </authorList>
    </citation>
    <scope>NUCLEOTIDE SEQUENCE [LARGE SCALE GENOMIC DNA]</scope>
    <source>
        <strain evidence="10">ARMAN-2</strain>
    </source>
</reference>
<dbReference type="SUPFAM" id="SSF52343">
    <property type="entry name" value="Ferredoxin reductase-like, C-terminal NADP-linked domain"/>
    <property type="match status" value="1"/>
</dbReference>
<gene>
    <name evidence="10" type="ORF">UNLARM2_0148</name>
</gene>
<keyword evidence="5" id="KW-0274">FAD</keyword>
<evidence type="ECO:0000256" key="5">
    <source>
        <dbReference type="ARBA" id="ARBA00022827"/>
    </source>
</evidence>
<dbReference type="InterPro" id="IPR017938">
    <property type="entry name" value="Riboflavin_synthase-like_b-brl"/>
</dbReference>
<dbReference type="InterPro" id="IPR017927">
    <property type="entry name" value="FAD-bd_FR_type"/>
</dbReference>
<reference evidence="10 11" key="2">
    <citation type="journal article" date="2010" name="Proc. Natl. Acad. Sci. U.S.A.">
        <title>Enigmatic, ultrasmall, uncultivated Archaea.</title>
        <authorList>
            <person name="Baker B.J."/>
            <person name="Comolli L.R."/>
            <person name="Dick G.J."/>
            <person name="Hauser L.J."/>
            <person name="Hyatt D."/>
            <person name="Dill B.D."/>
            <person name="Land M.L."/>
            <person name="Verberkmoes N.C."/>
            <person name="Hettich R.L."/>
            <person name="Banfield J.F."/>
        </authorList>
    </citation>
    <scope>NUCLEOTIDE SEQUENCE [LARGE SCALE GENOMIC DNA]</scope>
    <source>
        <strain evidence="10">ARMAN-2</strain>
    </source>
</reference>
<keyword evidence="11" id="KW-1185">Reference proteome</keyword>
<dbReference type="PANTHER" id="PTHR47354">
    <property type="entry name" value="NADH OXIDOREDUCTASE HCR"/>
    <property type="match status" value="1"/>
</dbReference>
<keyword evidence="3" id="KW-0001">2Fe-2S</keyword>
<dbReference type="GO" id="GO:0016491">
    <property type="term" value="F:oxidoreductase activity"/>
    <property type="evidence" value="ECO:0007669"/>
    <property type="project" value="UniProtKB-KW"/>
</dbReference>
<evidence type="ECO:0000259" key="9">
    <source>
        <dbReference type="PROSITE" id="PS51384"/>
    </source>
</evidence>
<dbReference type="Pfam" id="PF00970">
    <property type="entry name" value="FAD_binding_6"/>
    <property type="match status" value="1"/>
</dbReference>
<dbReference type="GO" id="GO:0046872">
    <property type="term" value="F:metal ion binding"/>
    <property type="evidence" value="ECO:0007669"/>
    <property type="project" value="UniProtKB-KW"/>
</dbReference>
<evidence type="ECO:0000256" key="2">
    <source>
        <dbReference type="ARBA" id="ARBA00022630"/>
    </source>
</evidence>
<dbReference type="InterPro" id="IPR050415">
    <property type="entry name" value="MRET"/>
</dbReference>
<evidence type="ECO:0000256" key="7">
    <source>
        <dbReference type="ARBA" id="ARBA00023004"/>
    </source>
</evidence>
<evidence type="ECO:0000256" key="1">
    <source>
        <dbReference type="ARBA" id="ARBA00001974"/>
    </source>
</evidence>
<dbReference type="InterPro" id="IPR039261">
    <property type="entry name" value="FNR_nucleotide-bd"/>
</dbReference>
<dbReference type="Gene3D" id="3.40.50.80">
    <property type="entry name" value="Nucleotide-binding domain of ferredoxin-NADP reductase (FNR) module"/>
    <property type="match status" value="1"/>
</dbReference>
<keyword evidence="2" id="KW-0285">Flavoprotein</keyword>
<dbReference type="AlphaFoldDB" id="C7DGE4"/>
<dbReference type="Pfam" id="PF00175">
    <property type="entry name" value="NAD_binding_1"/>
    <property type="match status" value="1"/>
</dbReference>
<comment type="cofactor">
    <cofactor evidence="1">
        <name>FAD</name>
        <dbReference type="ChEBI" id="CHEBI:57692"/>
    </cofactor>
</comment>
<evidence type="ECO:0000313" key="11">
    <source>
        <dbReference type="Proteomes" id="UP000332487"/>
    </source>
</evidence>
<keyword evidence="6" id="KW-0560">Oxidoreductase</keyword>
<dbReference type="InterPro" id="IPR001709">
    <property type="entry name" value="Flavoprot_Pyr_Nucl_cyt_Rdtase"/>
</dbReference>
<evidence type="ECO:0000256" key="8">
    <source>
        <dbReference type="ARBA" id="ARBA00023014"/>
    </source>
</evidence>
<keyword evidence="4" id="KW-0479">Metal-binding</keyword>
<sequence>MADKVYPLSSKVYYITESDTETPEVQIVRMKAKDGTALDFDAGMFAMISGIEKGTGKQLVARAYSIASEPKAEYLEFYIVKEHDGHKSYFTVTKPGDEYLVKGPYGQFKFVPEQESKVLFIAGGTGLAPFMSMLRHIKLIKSNTDAILLYSVKFPTEIIRKSELEALESEIGMKMIVTVTRPQQGDGWTGQTGHINADMIKNYVADLQERTVYICGPLAFVKAVKDALAALGVPNEKVKADVWG</sequence>
<evidence type="ECO:0000313" key="10">
    <source>
        <dbReference type="EMBL" id="EET90472.1"/>
    </source>
</evidence>
<dbReference type="PROSITE" id="PS51384">
    <property type="entry name" value="FAD_FR"/>
    <property type="match status" value="1"/>
</dbReference>
<dbReference type="PANTHER" id="PTHR47354:SF6">
    <property type="entry name" value="NADH OXIDOREDUCTASE HCR"/>
    <property type="match status" value="1"/>
</dbReference>
<evidence type="ECO:0000256" key="3">
    <source>
        <dbReference type="ARBA" id="ARBA00022714"/>
    </source>
</evidence>
<evidence type="ECO:0000256" key="6">
    <source>
        <dbReference type="ARBA" id="ARBA00023002"/>
    </source>
</evidence>
<dbReference type="Gene3D" id="2.40.30.10">
    <property type="entry name" value="Translation factors"/>
    <property type="match status" value="1"/>
</dbReference>
<dbReference type="SUPFAM" id="SSF63380">
    <property type="entry name" value="Riboflavin synthase domain-like"/>
    <property type="match status" value="1"/>
</dbReference>
<evidence type="ECO:0000256" key="4">
    <source>
        <dbReference type="ARBA" id="ARBA00022723"/>
    </source>
</evidence>
<accession>C7DGE4</accession>
<dbReference type="PRINTS" id="PR00410">
    <property type="entry name" value="PHEHYDRXLASE"/>
</dbReference>